<keyword evidence="6" id="KW-1185">Reference proteome</keyword>
<accession>A0A8T7LYI8</accession>
<evidence type="ECO:0000313" key="6">
    <source>
        <dbReference type="Proteomes" id="UP001431572"/>
    </source>
</evidence>
<reference evidence="4" key="2">
    <citation type="journal article" date="2024" name="Nature">
        <title>Anoxygenic phototroph of the Chloroflexota uses a type I reaction centre.</title>
        <authorList>
            <person name="Tsuji J.M."/>
            <person name="Shaw N.A."/>
            <person name="Nagashima S."/>
            <person name="Venkiteswaran J.J."/>
            <person name="Schiff S.L."/>
            <person name="Watanabe T."/>
            <person name="Fukui M."/>
            <person name="Hanada S."/>
            <person name="Tank M."/>
            <person name="Neufeld J.D."/>
        </authorList>
    </citation>
    <scope>NUCLEOTIDE SEQUENCE</scope>
    <source>
        <strain evidence="4">L227-S17</strain>
    </source>
</reference>
<keyword evidence="2" id="KW-0456">Lyase</keyword>
<dbReference type="SMART" id="SM01133">
    <property type="entry name" value="DeoC"/>
    <property type="match status" value="1"/>
</dbReference>
<dbReference type="Gene3D" id="3.20.20.70">
    <property type="entry name" value="Aldolase class I"/>
    <property type="match status" value="1"/>
</dbReference>
<dbReference type="InterPro" id="IPR013785">
    <property type="entry name" value="Aldolase_TIM"/>
</dbReference>
<dbReference type="Pfam" id="PF01791">
    <property type="entry name" value="DeoC"/>
    <property type="match status" value="1"/>
</dbReference>
<reference evidence="3 5" key="1">
    <citation type="submission" date="2020-06" db="EMBL/GenBank/DDBJ databases">
        <title>Anoxygenic phototrophic Chloroflexota member uses a Type I reaction center.</title>
        <authorList>
            <person name="Tsuji J.M."/>
            <person name="Shaw N.A."/>
            <person name="Nagashima S."/>
            <person name="Venkiteswaran J."/>
            <person name="Schiff S.L."/>
            <person name="Hanada S."/>
            <person name="Tank M."/>
            <person name="Neufeld J.D."/>
        </authorList>
    </citation>
    <scope>NUCLEOTIDE SEQUENCE [LARGE SCALE GENOMIC DNA]</scope>
    <source>
        <strain evidence="3">L227-S17</strain>
    </source>
</reference>
<dbReference type="Proteomes" id="UP000521676">
    <property type="component" value="Unassembled WGS sequence"/>
</dbReference>
<dbReference type="NCBIfam" id="NF009498">
    <property type="entry name" value="PRK12858.1"/>
    <property type="match status" value="1"/>
</dbReference>
<gene>
    <name evidence="3" type="ORF">HXX08_00885</name>
    <name evidence="4" type="ORF">OZ401_002096</name>
</gene>
<dbReference type="SUPFAM" id="SSF51569">
    <property type="entry name" value="Aldolase"/>
    <property type="match status" value="1"/>
</dbReference>
<evidence type="ECO:0000256" key="2">
    <source>
        <dbReference type="ARBA" id="ARBA00023239"/>
    </source>
</evidence>
<dbReference type="InterPro" id="IPR050552">
    <property type="entry name" value="LacD_aldolase"/>
</dbReference>
<evidence type="ECO:0000313" key="4">
    <source>
        <dbReference type="EMBL" id="WJW66302.1"/>
    </source>
</evidence>
<comment type="similarity">
    <text evidence="1">Belongs to the aldolase LacD family.</text>
</comment>
<dbReference type="InterPro" id="IPR002915">
    <property type="entry name" value="DeoC/FbaB/LacD_aldolase"/>
</dbReference>
<evidence type="ECO:0000313" key="3">
    <source>
        <dbReference type="EMBL" id="NWJ44410.1"/>
    </source>
</evidence>
<dbReference type="AlphaFoldDB" id="A0A8T7LYI8"/>
<dbReference type="RefSeq" id="WP_341468186.1">
    <property type="nucleotide sequence ID" value="NZ_CP128399.1"/>
</dbReference>
<sequence>MSISATYIGKIRGMQQMSNEKGIITVTAIDHRGSLKKSLQAAMPNIKVGYNEVVTEKLRMTRVFAPHSSAILVDPVYGASQIVASGALPGNIGLLVSLEESGYEGTDEARITPITEGWSIPKIKSMGAAAVKLLLYYHPNSSVAAQQEELVVRVAEECRQHDIALLLEPMSYPIIKGQKKESAEFAADKPQVVLESARRLSGLGIDLLKAEFPSDPHFEKDESKMRAYCRELTAISPVPWVILSAAENFDTFQRLVEIACEEGASGFLVGRAIWQEGMTLETAEERQNFLETTAISRLGILNAIANYRATPWNERYTNLPITEGWHKTYKTEAVAV</sequence>
<dbReference type="EMBL" id="CP128399">
    <property type="protein sequence ID" value="WJW66302.1"/>
    <property type="molecule type" value="Genomic_DNA"/>
</dbReference>
<proteinExistence type="inferred from homology"/>
<dbReference type="GO" id="GO:0061595">
    <property type="term" value="F:6-deoxy-6-sulfofructose-1-phosphate aldolase activity"/>
    <property type="evidence" value="ECO:0007669"/>
    <property type="project" value="TreeGrafter"/>
</dbReference>
<evidence type="ECO:0000256" key="1">
    <source>
        <dbReference type="ARBA" id="ARBA00008679"/>
    </source>
</evidence>
<dbReference type="PANTHER" id="PTHR39340">
    <property type="entry name" value="SULFOFRUCTOSEPHOSPHATE ALDOLASE"/>
    <property type="match status" value="1"/>
</dbReference>
<dbReference type="PANTHER" id="PTHR39340:SF1">
    <property type="entry name" value="SULFOFRUCTOSEPHOSPHATE ALDOLASE"/>
    <property type="match status" value="1"/>
</dbReference>
<dbReference type="GO" id="GO:1902777">
    <property type="term" value="P:6-sulfoquinovose(1-) catabolic process"/>
    <property type="evidence" value="ECO:0007669"/>
    <property type="project" value="TreeGrafter"/>
</dbReference>
<dbReference type="EMBL" id="JACATZ010000001">
    <property type="protein sequence ID" value="NWJ44410.1"/>
    <property type="molecule type" value="Genomic_DNA"/>
</dbReference>
<protein>
    <submittedName>
        <fullName evidence="3">Tagatose 1,6-diphosphate aldolase</fullName>
    </submittedName>
</protein>
<name>A0A8T7LYI8_9CHLR</name>
<organism evidence="3 5">
    <name type="scientific">Candidatus Chlorohelix allophototropha</name>
    <dbReference type="NCBI Taxonomy" id="3003348"/>
    <lineage>
        <taxon>Bacteria</taxon>
        <taxon>Bacillati</taxon>
        <taxon>Chloroflexota</taxon>
        <taxon>Chloroflexia</taxon>
        <taxon>Candidatus Chloroheliales</taxon>
        <taxon>Candidatus Chloroheliaceae</taxon>
        <taxon>Candidatus Chlorohelix</taxon>
    </lineage>
</organism>
<dbReference type="Proteomes" id="UP001431572">
    <property type="component" value="Chromosome 1"/>
</dbReference>
<evidence type="ECO:0000313" key="5">
    <source>
        <dbReference type="Proteomes" id="UP000521676"/>
    </source>
</evidence>